<evidence type="ECO:0000256" key="1">
    <source>
        <dbReference type="SAM" id="SignalP"/>
    </source>
</evidence>
<dbReference type="OrthoDB" id="1490014at2"/>
<dbReference type="EMBL" id="VCEI01000011">
    <property type="protein sequence ID" value="TLU96224.1"/>
    <property type="molecule type" value="Genomic_DNA"/>
</dbReference>
<proteinExistence type="predicted"/>
<evidence type="ECO:0000313" key="2">
    <source>
        <dbReference type="EMBL" id="TLU96224.1"/>
    </source>
</evidence>
<accession>A0A5R9KJ67</accession>
<dbReference type="InterPro" id="IPR013783">
    <property type="entry name" value="Ig-like_fold"/>
</dbReference>
<gene>
    <name evidence="2" type="ORF">FEM55_03530</name>
</gene>
<feature type="signal peptide" evidence="1">
    <location>
        <begin position="1"/>
        <end position="22"/>
    </location>
</feature>
<keyword evidence="1" id="KW-0732">Signal</keyword>
<reference evidence="2 3" key="1">
    <citation type="submission" date="2019-05" db="EMBL/GenBank/DDBJ databases">
        <authorList>
            <person name="Qu J.-H."/>
        </authorList>
    </citation>
    <scope>NUCLEOTIDE SEQUENCE [LARGE SCALE GENOMIC DNA]</scope>
    <source>
        <strain evidence="2 3">Z12</strain>
    </source>
</reference>
<dbReference type="InterPro" id="IPR026341">
    <property type="entry name" value="T9SS_type_B"/>
</dbReference>
<dbReference type="RefSeq" id="WP_138279920.1">
    <property type="nucleotide sequence ID" value="NZ_BMGE01000001.1"/>
</dbReference>
<sequence>MIRNLSCLLLLFLLTWCTGFHAAANHIVGGELQMKPSGATGNFEITLIQIWDQNNVVVSTPNVTGNRDPEATLYIYRKKDDRMMGEILATYVSVKSIQYQNKACAIIRSLNTSIGTYKGNIFLDPQKYNDPEGYYMVWERCCRNDDINNIVRPGDNGMVFYLEFPPVTVSNSSPEFLPPNGQYICSNRPFSMNMSATDEDGDELRYSLVTPYRGNTSPDDPYGTANVSNGYPLVTWARGISLSNVIPGSSPLSVGNTGMLTVNANKIGLYVFAIQCEEFRNGKKIGVVRRDFQLLVIDCNDDTPEKPVIMYDAKPVTEVEFCPEKTIELSTASAPGWAYQWQLNGLNIPGADDPSIMVKDSGSYSIIKSFVGKCSRDTASEMVRARFSDPIPAVISSDQNVLCPDARMNLSANGGNVASDLVIEWKKDDVILTSSAPVLSIGDAGTYMLKITNPADGCTGTDTTHIAEDSFDVVLPERTGVITGASVKLAPTISPPNLNYVYSWSPPEGMVSKDNVKEAVVAPQTDTQYTLSVTSENGCIAKDSTLVFVIEKIHIPTTFSPNNDGHNDTFKIIDSKNRIEEISIFNRWGEVIFHSKGYSEPWNGTYQNKPLPAGSYPYIIKAQLQQPVEGSVLLLK</sequence>
<name>A0A5R9KJ67_9BACT</name>
<dbReference type="NCBIfam" id="TIGR04131">
    <property type="entry name" value="Bac_Flav_CTERM"/>
    <property type="match status" value="1"/>
</dbReference>
<dbReference type="AlphaFoldDB" id="A0A5R9KJ67"/>
<evidence type="ECO:0000313" key="3">
    <source>
        <dbReference type="Proteomes" id="UP000309788"/>
    </source>
</evidence>
<dbReference type="Pfam" id="PF13585">
    <property type="entry name" value="CHU_C"/>
    <property type="match status" value="1"/>
</dbReference>
<keyword evidence="3" id="KW-1185">Reference proteome</keyword>
<feature type="chain" id="PRO_5024285094" evidence="1">
    <location>
        <begin position="23"/>
        <end position="636"/>
    </location>
</feature>
<organism evidence="2 3">
    <name type="scientific">Dyadobacter sediminis</name>
    <dbReference type="NCBI Taxonomy" id="1493691"/>
    <lineage>
        <taxon>Bacteria</taxon>
        <taxon>Pseudomonadati</taxon>
        <taxon>Bacteroidota</taxon>
        <taxon>Cytophagia</taxon>
        <taxon>Cytophagales</taxon>
        <taxon>Spirosomataceae</taxon>
        <taxon>Dyadobacter</taxon>
    </lineage>
</organism>
<protein>
    <submittedName>
        <fullName evidence="2">Gliding motility-associated C-terminal domain-containing protein</fullName>
    </submittedName>
</protein>
<comment type="caution">
    <text evidence="2">The sequence shown here is derived from an EMBL/GenBank/DDBJ whole genome shotgun (WGS) entry which is preliminary data.</text>
</comment>
<dbReference type="Gene3D" id="2.60.40.10">
    <property type="entry name" value="Immunoglobulins"/>
    <property type="match status" value="1"/>
</dbReference>
<dbReference type="Proteomes" id="UP000309788">
    <property type="component" value="Unassembled WGS sequence"/>
</dbReference>